<keyword evidence="2" id="KW-0472">Membrane</keyword>
<organism evidence="4 5">
    <name type="scientific">Sharpea azabuensis</name>
    <dbReference type="NCBI Taxonomy" id="322505"/>
    <lineage>
        <taxon>Bacteria</taxon>
        <taxon>Bacillati</taxon>
        <taxon>Bacillota</taxon>
        <taxon>Erysipelotrichia</taxon>
        <taxon>Erysipelotrichales</taxon>
        <taxon>Coprobacillaceae</taxon>
        <taxon>Sharpea</taxon>
    </lineage>
</organism>
<keyword evidence="2" id="KW-0812">Transmembrane</keyword>
<dbReference type="InterPro" id="IPR027954">
    <property type="entry name" value="Transcobalamin-like_C"/>
</dbReference>
<dbReference type="eggNOG" id="COG1657">
    <property type="taxonomic scope" value="Bacteria"/>
</dbReference>
<feature type="domain" description="Transcobalamin-like C-terminal" evidence="3">
    <location>
        <begin position="166"/>
        <end position="237"/>
    </location>
</feature>
<evidence type="ECO:0000313" key="5">
    <source>
        <dbReference type="Proteomes" id="UP000183028"/>
    </source>
</evidence>
<sequence length="240" mass="26309">MFKKIDQKTKLVIVFVIIALIAIGGVGIYHSVHPPVKVEVKTEKKKVSKKKAVEKKVTPKIEANTPKTDTSTKPANTQEQSTQLKQATQKQATQTTPSTKKTPVPQKTQTSTPQAAQKPEVAQTKQEAAVTQSQPVKQEPSEEQIHVTITGINENFYNSDMPLKEGATAYSILSETGLSYKKTGFGSATYVRAINGLAEKDHGPLSGWMYKVNGVAPNISAGSYKLKKGDQVVWYYVNYN</sequence>
<keyword evidence="5" id="KW-1185">Reference proteome</keyword>
<dbReference type="OrthoDB" id="2356646at2"/>
<dbReference type="Pfam" id="PF14478">
    <property type="entry name" value="DUF4430"/>
    <property type="match status" value="1"/>
</dbReference>
<feature type="region of interest" description="Disordered" evidence="1">
    <location>
        <begin position="40"/>
        <end position="143"/>
    </location>
</feature>
<dbReference type="STRING" id="322505.SAMN04487836_10687"/>
<reference evidence="5" key="1">
    <citation type="submission" date="2016-10" db="EMBL/GenBank/DDBJ databases">
        <authorList>
            <person name="Varghese N."/>
        </authorList>
    </citation>
    <scope>NUCLEOTIDE SEQUENCE [LARGE SCALE GENOMIC DNA]</scope>
    <source>
        <strain evidence="5">DSM 20406</strain>
    </source>
</reference>
<dbReference type="Proteomes" id="UP000183028">
    <property type="component" value="Unassembled WGS sequence"/>
</dbReference>
<evidence type="ECO:0000256" key="1">
    <source>
        <dbReference type="SAM" id="MobiDB-lite"/>
    </source>
</evidence>
<evidence type="ECO:0000256" key="2">
    <source>
        <dbReference type="SAM" id="Phobius"/>
    </source>
</evidence>
<dbReference type="RefSeq" id="WP_074732133.1">
    <property type="nucleotide sequence ID" value="NZ_FNYK01000026.1"/>
</dbReference>
<feature type="transmembrane region" description="Helical" evidence="2">
    <location>
        <begin position="12"/>
        <end position="32"/>
    </location>
</feature>
<feature type="compositionally biased region" description="Polar residues" evidence="1">
    <location>
        <begin position="123"/>
        <end position="136"/>
    </location>
</feature>
<evidence type="ECO:0000259" key="3">
    <source>
        <dbReference type="Pfam" id="PF14478"/>
    </source>
</evidence>
<feature type="compositionally biased region" description="Polar residues" evidence="1">
    <location>
        <begin position="65"/>
        <end position="79"/>
    </location>
</feature>
<feature type="compositionally biased region" description="Basic residues" evidence="1">
    <location>
        <begin position="43"/>
        <end position="53"/>
    </location>
</feature>
<name>A0A1H6TUD6_9FIRM</name>
<dbReference type="AlphaFoldDB" id="A0A1H6TUD6"/>
<evidence type="ECO:0000313" key="4">
    <source>
        <dbReference type="EMBL" id="SEI81804.1"/>
    </source>
</evidence>
<dbReference type="EMBL" id="FNYK01000026">
    <property type="protein sequence ID" value="SEI81804.1"/>
    <property type="molecule type" value="Genomic_DNA"/>
</dbReference>
<accession>A0A1H6TUD6</accession>
<protein>
    <recommendedName>
        <fullName evidence="3">Transcobalamin-like C-terminal domain-containing protein</fullName>
    </recommendedName>
</protein>
<proteinExistence type="predicted"/>
<feature type="compositionally biased region" description="Low complexity" evidence="1">
    <location>
        <begin position="80"/>
        <end position="114"/>
    </location>
</feature>
<dbReference type="Gene3D" id="2.170.130.30">
    <property type="match status" value="1"/>
</dbReference>
<gene>
    <name evidence="4" type="ORF">SAMN04487834_102610</name>
</gene>
<keyword evidence="2" id="KW-1133">Transmembrane helix</keyword>